<organism evidence="4 5">
    <name type="scientific">Folsomia candida</name>
    <name type="common">Springtail</name>
    <dbReference type="NCBI Taxonomy" id="158441"/>
    <lineage>
        <taxon>Eukaryota</taxon>
        <taxon>Metazoa</taxon>
        <taxon>Ecdysozoa</taxon>
        <taxon>Arthropoda</taxon>
        <taxon>Hexapoda</taxon>
        <taxon>Collembola</taxon>
        <taxon>Entomobryomorpha</taxon>
        <taxon>Isotomoidea</taxon>
        <taxon>Isotomidae</taxon>
        <taxon>Proisotominae</taxon>
        <taxon>Folsomia</taxon>
    </lineage>
</organism>
<sequence length="481" mass="54465">MVGKPVETLNGVDSSHDQKPNKISPSPEPLIVRGVPNDADAYLTRLGRVVFKTGNTSKYELVHPIAMGSIYNLKNGKSAQKFHKAVQGVPWTLWTSHGTTPNFWSPTKEDLVIPDCELLQYLPWGQFPRTDLYYEAVKRSEDLFAKQSASYGFREKWANGNWLKTGISTLCALTALGSSMDDVAPFTLMMGTFLFIDDTVDNHSLFKEVPASIVGKVADNFNAVVRGASVSDVATTFGIEPAKFNRLFPDYTPLTHMITELRGQITKPDNSGFYAIEEFLAYTRALTPEAELRKARSEGNKIKFEDYVDVRRDSVGIYPCLEMVSFVRGVKVPQDIRDDDLFIKLRKMCAVHVVFVNDLYSVRREVLAGEPFNAANLRYLNGEYGGDFAKCFQSVVDDTNQICIDFEAMYPDLLERYKDHPGRDGMTDYVNIMRGWMDGHAYWMLLCDRYLIDEFKCILHMDESEIQLDDIDVRYGGAYGY</sequence>
<dbReference type="GO" id="GO:0008299">
    <property type="term" value="P:isoprenoid biosynthetic process"/>
    <property type="evidence" value="ECO:0007669"/>
    <property type="project" value="UniProtKB-ARBA"/>
</dbReference>
<feature type="region of interest" description="Disordered" evidence="3">
    <location>
        <begin position="1"/>
        <end position="29"/>
    </location>
</feature>
<dbReference type="GO" id="GO:0046872">
    <property type="term" value="F:metal ion binding"/>
    <property type="evidence" value="ECO:0007669"/>
    <property type="project" value="UniProtKB-KW"/>
</dbReference>
<dbReference type="GO" id="GO:0010333">
    <property type="term" value="F:terpene synthase activity"/>
    <property type="evidence" value="ECO:0007669"/>
    <property type="project" value="InterPro"/>
</dbReference>
<dbReference type="PANTHER" id="PTHR35201:SF4">
    <property type="entry name" value="BETA-PINACENE SYNTHASE-RELATED"/>
    <property type="match status" value="1"/>
</dbReference>
<keyword evidence="5" id="KW-1185">Reference proteome</keyword>
<keyword evidence="2" id="KW-0479">Metal-binding</keyword>
<protein>
    <recommendedName>
        <fullName evidence="2">Terpene synthase</fullName>
        <ecNumber evidence="2">4.2.3.-</ecNumber>
    </recommendedName>
</protein>
<keyword evidence="2" id="KW-0460">Magnesium</keyword>
<dbReference type="InterPro" id="IPR008949">
    <property type="entry name" value="Isoprenoid_synthase_dom_sf"/>
</dbReference>
<dbReference type="EMBL" id="LNIX01000030">
    <property type="protein sequence ID" value="OXA41247.1"/>
    <property type="molecule type" value="Genomic_DNA"/>
</dbReference>
<dbReference type="EC" id="4.2.3.-" evidence="2"/>
<dbReference type="OrthoDB" id="7779876at2759"/>
<dbReference type="Proteomes" id="UP000198287">
    <property type="component" value="Unassembled WGS sequence"/>
</dbReference>
<proteinExistence type="inferred from homology"/>
<dbReference type="Pfam" id="PF19086">
    <property type="entry name" value="Terpene_syn_C_2"/>
    <property type="match status" value="1"/>
</dbReference>
<comment type="caution">
    <text evidence="4">The sequence shown here is derived from an EMBL/GenBank/DDBJ whole genome shotgun (WGS) entry which is preliminary data.</text>
</comment>
<accession>A0A226D920</accession>
<dbReference type="InterPro" id="IPR034686">
    <property type="entry name" value="Terpene_cyclase-like_2"/>
</dbReference>
<comment type="cofactor">
    <cofactor evidence="2">
        <name>Mg(2+)</name>
        <dbReference type="ChEBI" id="CHEBI:18420"/>
    </cofactor>
</comment>
<dbReference type="PANTHER" id="PTHR35201">
    <property type="entry name" value="TERPENE SYNTHASE"/>
    <property type="match status" value="1"/>
</dbReference>
<name>A0A226D920_FOLCA</name>
<reference evidence="4 5" key="1">
    <citation type="submission" date="2015-12" db="EMBL/GenBank/DDBJ databases">
        <title>The genome of Folsomia candida.</title>
        <authorList>
            <person name="Faddeeva A."/>
            <person name="Derks M.F."/>
            <person name="Anvar Y."/>
            <person name="Smit S."/>
            <person name="Van Straalen N."/>
            <person name="Roelofs D."/>
        </authorList>
    </citation>
    <scope>NUCLEOTIDE SEQUENCE [LARGE SCALE GENOMIC DNA]</scope>
    <source>
        <strain evidence="4 5">VU population</strain>
        <tissue evidence="4">Whole body</tissue>
    </source>
</reference>
<dbReference type="AlphaFoldDB" id="A0A226D920"/>
<gene>
    <name evidence="4" type="ORF">Fcan01_23989</name>
</gene>
<evidence type="ECO:0000256" key="2">
    <source>
        <dbReference type="RuleBase" id="RU366034"/>
    </source>
</evidence>
<evidence type="ECO:0000313" key="4">
    <source>
        <dbReference type="EMBL" id="OXA41247.1"/>
    </source>
</evidence>
<keyword evidence="2" id="KW-0456">Lyase</keyword>
<dbReference type="SUPFAM" id="SSF48576">
    <property type="entry name" value="Terpenoid synthases"/>
    <property type="match status" value="1"/>
</dbReference>
<evidence type="ECO:0000256" key="1">
    <source>
        <dbReference type="ARBA" id="ARBA00006333"/>
    </source>
</evidence>
<evidence type="ECO:0000313" key="5">
    <source>
        <dbReference type="Proteomes" id="UP000198287"/>
    </source>
</evidence>
<dbReference type="Gene3D" id="1.10.600.10">
    <property type="entry name" value="Farnesyl Diphosphate Synthase"/>
    <property type="match status" value="1"/>
</dbReference>
<comment type="similarity">
    <text evidence="1 2">Belongs to the terpene synthase family.</text>
</comment>
<evidence type="ECO:0000256" key="3">
    <source>
        <dbReference type="SAM" id="MobiDB-lite"/>
    </source>
</evidence>